<feature type="binding site" evidence="3">
    <location>
        <position position="122"/>
    </location>
    <ligand>
        <name>substrate</name>
    </ligand>
</feature>
<evidence type="ECO:0000313" key="8">
    <source>
        <dbReference type="Proteomes" id="UP000253922"/>
    </source>
</evidence>
<reference evidence="7 9" key="3">
    <citation type="journal article" date="2018" name="Nat. Biotechnol.">
        <title>A standardized bacterial taxonomy based on genome phylogeny substantially revises the tree of life.</title>
        <authorList>
            <person name="Parks D.H."/>
            <person name="Chuvochina M."/>
            <person name="Waite D.W."/>
            <person name="Rinke C."/>
            <person name="Skarshewski A."/>
            <person name="Chaumeil P.A."/>
            <person name="Hugenholtz P."/>
        </authorList>
    </citation>
    <scope>NUCLEOTIDE SEQUENCE [LARGE SCALE GENOMIC DNA]</scope>
    <source>
        <strain evidence="7">UBA8781</strain>
    </source>
</reference>
<dbReference type="InterPro" id="IPR036265">
    <property type="entry name" value="HIT-like_sf"/>
</dbReference>
<evidence type="ECO:0000256" key="3">
    <source>
        <dbReference type="PIRSR" id="PIRSR639383-2"/>
    </source>
</evidence>
<dbReference type="InterPro" id="IPR011146">
    <property type="entry name" value="HIT-like"/>
</dbReference>
<evidence type="ECO:0000256" key="2">
    <source>
        <dbReference type="PIRSR" id="PIRSR639383-1"/>
    </source>
</evidence>
<dbReference type="GO" id="GO:0016787">
    <property type="term" value="F:hydrolase activity"/>
    <property type="evidence" value="ECO:0007669"/>
    <property type="project" value="UniProtKB-KW"/>
</dbReference>
<gene>
    <name evidence="6" type="ORF">ATHL_03262</name>
    <name evidence="7" type="ORF">DEQ80_03700</name>
</gene>
<keyword evidence="1" id="KW-0547">Nucleotide-binding</keyword>
<feature type="short sequence motif" description="Histidine triad motif" evidence="4">
    <location>
        <begin position="118"/>
        <end position="122"/>
    </location>
</feature>
<dbReference type="OrthoDB" id="9784774at2"/>
<sequence length="160" mass="18383">METLWSPWRMKYMMNPDPVQDCIFCKALREEDGPENLIVLRRNHAFVILNRYPYTTGHIMVVPYAHVDSIEALTPEARAELMDLMAEMMVLLRDLYQPQAFNIGANIGKAAGAGVAGHVHMHVVPRWSGDTNFMSTIGETRVLPEELEVTYRRIRERLAR</sequence>
<accession>A0A3D1JEL5</accession>
<evidence type="ECO:0000256" key="4">
    <source>
        <dbReference type="PROSITE-ProRule" id="PRU00464"/>
    </source>
</evidence>
<dbReference type="STRING" id="229919.GCA_001050195_03201"/>
<protein>
    <submittedName>
        <fullName evidence="6">Diadenosine tetraphosphate (Ap4A) hydrolase</fullName>
    </submittedName>
    <submittedName>
        <fullName evidence="7">HIT domain-containing protein</fullName>
    </submittedName>
</protein>
<dbReference type="Pfam" id="PF01230">
    <property type="entry name" value="HIT"/>
    <property type="match status" value="1"/>
</dbReference>
<dbReference type="Proteomes" id="UP000253922">
    <property type="component" value="Unassembled WGS sequence"/>
</dbReference>
<evidence type="ECO:0000313" key="7">
    <source>
        <dbReference type="EMBL" id="HCE16943.1"/>
    </source>
</evidence>
<organism evidence="7 9">
    <name type="scientific">Anaerolinea thermolimosa</name>
    <dbReference type="NCBI Taxonomy" id="229919"/>
    <lineage>
        <taxon>Bacteria</taxon>
        <taxon>Bacillati</taxon>
        <taxon>Chloroflexota</taxon>
        <taxon>Anaerolineae</taxon>
        <taxon>Anaerolineales</taxon>
        <taxon>Anaerolineaceae</taxon>
        <taxon>Anaerolinea</taxon>
    </lineage>
</organism>
<reference evidence="6" key="1">
    <citation type="journal article" date="2015" name="Genome Announc.">
        <title>Draft Genome Sequences of Anaerolinea thermolimosa IMO-1, Bellilinea caldifistulae GOMI-1, Leptolinea tardivitalis YMTK-2, Levilinea saccharolytica KIBI-1, Longilinea arvoryzae KOME-1, Previously Described as Members of the Class Anaerolineae (Chloroflexi).</title>
        <authorList>
            <person name="Matsuura N."/>
            <person name="Tourlousse M.D."/>
            <person name="Ohashi A."/>
            <person name="Hugenholtz P."/>
            <person name="Sekiguchi Y."/>
        </authorList>
    </citation>
    <scope>NUCLEOTIDE SEQUENCE</scope>
    <source>
        <strain evidence="6">IMO-1</strain>
    </source>
</reference>
<dbReference type="PANTHER" id="PTHR42997:SF1">
    <property type="entry name" value="AP-4-A PHOSPHORYLASE"/>
    <property type="match status" value="1"/>
</dbReference>
<feature type="active site" description="Tele-AMP-histidine intermediate" evidence="2">
    <location>
        <position position="120"/>
    </location>
</feature>
<evidence type="ECO:0000313" key="6">
    <source>
        <dbReference type="EMBL" id="GAP08360.1"/>
    </source>
</evidence>
<keyword evidence="8" id="KW-1185">Reference proteome</keyword>
<dbReference type="PROSITE" id="PS51084">
    <property type="entry name" value="HIT_2"/>
    <property type="match status" value="1"/>
</dbReference>
<dbReference type="AlphaFoldDB" id="A0A3D1JEL5"/>
<dbReference type="InterPro" id="IPR052908">
    <property type="entry name" value="AP-4-A_phosphorylase"/>
</dbReference>
<feature type="binding site" evidence="3">
    <location>
        <begin position="112"/>
        <end position="115"/>
    </location>
    <ligand>
        <name>substrate</name>
    </ligand>
</feature>
<keyword evidence="6" id="KW-0378">Hydrolase</keyword>
<name>A0A3D1JEL5_9CHLR</name>
<dbReference type="GO" id="GO:0000166">
    <property type="term" value="F:nucleotide binding"/>
    <property type="evidence" value="ECO:0007669"/>
    <property type="project" value="UniProtKB-KW"/>
</dbReference>
<dbReference type="EMBL" id="DF967966">
    <property type="protein sequence ID" value="GAP08360.1"/>
    <property type="molecule type" value="Genomic_DNA"/>
</dbReference>
<feature type="binding site" evidence="3">
    <location>
        <position position="50"/>
    </location>
    <ligand>
        <name>substrate</name>
    </ligand>
</feature>
<dbReference type="InterPro" id="IPR039383">
    <property type="entry name" value="FHIT"/>
</dbReference>
<dbReference type="PANTHER" id="PTHR42997">
    <property type="entry name" value="HIT FAMILY HYDROLASE"/>
    <property type="match status" value="1"/>
</dbReference>
<dbReference type="Proteomes" id="UP000264141">
    <property type="component" value="Unassembled WGS sequence"/>
</dbReference>
<feature type="domain" description="HIT" evidence="5">
    <location>
        <begin position="23"/>
        <end position="133"/>
    </location>
</feature>
<evidence type="ECO:0000313" key="9">
    <source>
        <dbReference type="Proteomes" id="UP000264141"/>
    </source>
</evidence>
<evidence type="ECO:0000256" key="1">
    <source>
        <dbReference type="ARBA" id="ARBA00022741"/>
    </source>
</evidence>
<proteinExistence type="predicted"/>
<dbReference type="EMBL" id="DPBP01000018">
    <property type="protein sequence ID" value="HCE16943.1"/>
    <property type="molecule type" value="Genomic_DNA"/>
</dbReference>
<dbReference type="Gene3D" id="3.30.428.10">
    <property type="entry name" value="HIT-like"/>
    <property type="match status" value="1"/>
</dbReference>
<dbReference type="RefSeq" id="WP_062195902.1">
    <property type="nucleotide sequence ID" value="NZ_DF967966.1"/>
</dbReference>
<evidence type="ECO:0000259" key="5">
    <source>
        <dbReference type="PROSITE" id="PS51084"/>
    </source>
</evidence>
<dbReference type="CDD" id="cd01275">
    <property type="entry name" value="FHIT"/>
    <property type="match status" value="1"/>
</dbReference>
<dbReference type="SUPFAM" id="SSF54197">
    <property type="entry name" value="HIT-like"/>
    <property type="match status" value="1"/>
</dbReference>
<reference evidence="8" key="2">
    <citation type="submission" date="2015-07" db="EMBL/GenBank/DDBJ databases">
        <title>Draft Genome Sequences of Anaerolinea thermolimosa IMO-1, Bellilinea caldifistulae GOMI-1, Leptolinea tardivitalis YMTK-2, Levilinea saccharolytica KIBI-1,Longilinea arvoryzae KOME-1, Previously Described as Members of the Anaerolineaceae (Chloroflexi).</title>
        <authorList>
            <person name="Sekiguchi Y."/>
            <person name="Ohashi A."/>
            <person name="Matsuura N."/>
            <person name="Tourlousse M.D."/>
        </authorList>
    </citation>
    <scope>NUCLEOTIDE SEQUENCE [LARGE SCALE GENOMIC DNA]</scope>
    <source>
        <strain evidence="8">IMO-1</strain>
    </source>
</reference>